<gene>
    <name evidence="2" type="ORF">H9851_05250</name>
</gene>
<evidence type="ECO:0000313" key="3">
    <source>
        <dbReference type="Proteomes" id="UP000886847"/>
    </source>
</evidence>
<reference evidence="2" key="1">
    <citation type="journal article" date="2021" name="PeerJ">
        <title>Extensive microbial diversity within the chicken gut microbiome revealed by metagenomics and culture.</title>
        <authorList>
            <person name="Gilroy R."/>
            <person name="Ravi A."/>
            <person name="Getino M."/>
            <person name="Pursley I."/>
            <person name="Horton D.L."/>
            <person name="Alikhan N.F."/>
            <person name="Baker D."/>
            <person name="Gharbi K."/>
            <person name="Hall N."/>
            <person name="Watson M."/>
            <person name="Adriaenssens E.M."/>
            <person name="Foster-Nyarko E."/>
            <person name="Jarju S."/>
            <person name="Secka A."/>
            <person name="Antonio M."/>
            <person name="Oren A."/>
            <person name="Chaudhuri R.R."/>
            <person name="La Ragione R."/>
            <person name="Hildebrand F."/>
            <person name="Pallen M.J."/>
        </authorList>
    </citation>
    <scope>NUCLEOTIDE SEQUENCE</scope>
    <source>
        <strain evidence="2">2189</strain>
    </source>
</reference>
<feature type="transmembrane region" description="Helical" evidence="1">
    <location>
        <begin position="45"/>
        <end position="70"/>
    </location>
</feature>
<keyword evidence="1" id="KW-1133">Transmembrane helix</keyword>
<dbReference type="AlphaFoldDB" id="A0A9D1W1C4"/>
<comment type="caution">
    <text evidence="2">The sequence shown here is derived from an EMBL/GenBank/DDBJ whole genome shotgun (WGS) entry which is preliminary data.</text>
</comment>
<proteinExistence type="predicted"/>
<protein>
    <submittedName>
        <fullName evidence="2">Uncharacterized protein</fullName>
    </submittedName>
</protein>
<reference evidence="2" key="2">
    <citation type="submission" date="2021-04" db="EMBL/GenBank/DDBJ databases">
        <authorList>
            <person name="Gilroy R."/>
        </authorList>
    </citation>
    <scope>NUCLEOTIDE SEQUENCE</scope>
    <source>
        <strain evidence="2">2189</strain>
    </source>
</reference>
<accession>A0A9D1W1C4</accession>
<keyword evidence="1" id="KW-0472">Membrane</keyword>
<sequence length="91" mass="10257">MEPNTPLPSSAYRQMIVSLTATFVVIELFFIAFAVYLFIMPDNGLTYGIVFAVIAAVIAAVYVVMLLVLLKKLRRAYACEGIDPKERKRRK</sequence>
<feature type="transmembrane region" description="Helical" evidence="1">
    <location>
        <begin position="16"/>
        <end position="39"/>
    </location>
</feature>
<organism evidence="2 3">
    <name type="scientific">Candidatus Borkfalkia faecavium</name>
    <dbReference type="NCBI Taxonomy" id="2838508"/>
    <lineage>
        <taxon>Bacteria</taxon>
        <taxon>Bacillati</taxon>
        <taxon>Bacillota</taxon>
        <taxon>Clostridia</taxon>
        <taxon>Christensenellales</taxon>
        <taxon>Christensenellaceae</taxon>
        <taxon>Candidatus Borkfalkia</taxon>
    </lineage>
</organism>
<dbReference type="Proteomes" id="UP000886847">
    <property type="component" value="Unassembled WGS sequence"/>
</dbReference>
<keyword evidence="1" id="KW-0812">Transmembrane</keyword>
<evidence type="ECO:0000256" key="1">
    <source>
        <dbReference type="SAM" id="Phobius"/>
    </source>
</evidence>
<evidence type="ECO:0000313" key="2">
    <source>
        <dbReference type="EMBL" id="HIX50671.1"/>
    </source>
</evidence>
<name>A0A9D1W1C4_9FIRM</name>
<dbReference type="EMBL" id="DXEW01000027">
    <property type="protein sequence ID" value="HIX50671.1"/>
    <property type="molecule type" value="Genomic_DNA"/>
</dbReference>